<organism evidence="3">
    <name type="scientific">Cacopsylla melanoneura</name>
    <dbReference type="NCBI Taxonomy" id="428564"/>
    <lineage>
        <taxon>Eukaryota</taxon>
        <taxon>Metazoa</taxon>
        <taxon>Ecdysozoa</taxon>
        <taxon>Arthropoda</taxon>
        <taxon>Hexapoda</taxon>
        <taxon>Insecta</taxon>
        <taxon>Pterygota</taxon>
        <taxon>Neoptera</taxon>
        <taxon>Paraneoptera</taxon>
        <taxon>Hemiptera</taxon>
        <taxon>Sternorrhyncha</taxon>
        <taxon>Psylloidea</taxon>
        <taxon>Psyllidae</taxon>
        <taxon>Psyllinae</taxon>
        <taxon>Cacopsylla</taxon>
    </lineage>
</organism>
<dbReference type="Gene3D" id="1.25.40.420">
    <property type="match status" value="1"/>
</dbReference>
<dbReference type="PANTHER" id="PTHR46306">
    <property type="entry name" value="BTB/POZ DOMAIN-CONTAINING PROTEIN 9"/>
    <property type="match status" value="1"/>
</dbReference>
<dbReference type="InterPro" id="IPR000210">
    <property type="entry name" value="BTB/POZ_dom"/>
</dbReference>
<evidence type="ECO:0000259" key="2">
    <source>
        <dbReference type="PROSITE" id="PS50097"/>
    </source>
</evidence>
<protein>
    <submittedName>
        <fullName evidence="3">BTB/POZ domain-containing protein 9</fullName>
    </submittedName>
</protein>
<dbReference type="InterPro" id="IPR011705">
    <property type="entry name" value="BACK"/>
</dbReference>
<dbReference type="GO" id="GO:0048512">
    <property type="term" value="P:circadian behavior"/>
    <property type="evidence" value="ECO:0007669"/>
    <property type="project" value="TreeGrafter"/>
</dbReference>
<dbReference type="EMBL" id="HBUF01050559">
    <property type="protein sequence ID" value="CAG6621596.1"/>
    <property type="molecule type" value="Transcribed_RNA"/>
</dbReference>
<dbReference type="GO" id="GO:0008344">
    <property type="term" value="P:adult locomotory behavior"/>
    <property type="evidence" value="ECO:0007669"/>
    <property type="project" value="TreeGrafter"/>
</dbReference>
<dbReference type="CDD" id="cd14733">
    <property type="entry name" value="BACK"/>
    <property type="match status" value="1"/>
</dbReference>
<dbReference type="SUPFAM" id="SSF54695">
    <property type="entry name" value="POZ domain"/>
    <property type="match status" value="1"/>
</dbReference>
<accession>A0A8D8M6T3</accession>
<dbReference type="GO" id="GO:0005737">
    <property type="term" value="C:cytoplasm"/>
    <property type="evidence" value="ECO:0007669"/>
    <property type="project" value="TreeGrafter"/>
</dbReference>
<dbReference type="EMBL" id="HBUF01050557">
    <property type="protein sequence ID" value="CAG6621594.1"/>
    <property type="molecule type" value="Transcribed_RNA"/>
</dbReference>
<reference evidence="3" key="1">
    <citation type="submission" date="2021-05" db="EMBL/GenBank/DDBJ databases">
        <authorList>
            <person name="Alioto T."/>
            <person name="Alioto T."/>
            <person name="Gomez Garrido J."/>
        </authorList>
    </citation>
    <scope>NUCLEOTIDE SEQUENCE</scope>
</reference>
<dbReference type="Pfam" id="PF07707">
    <property type="entry name" value="BACK"/>
    <property type="match status" value="1"/>
</dbReference>
<dbReference type="PROSITE" id="PS50097">
    <property type="entry name" value="BTB"/>
    <property type="match status" value="1"/>
</dbReference>
<dbReference type="GO" id="GO:0050804">
    <property type="term" value="P:modulation of chemical synaptic transmission"/>
    <property type="evidence" value="ECO:0007669"/>
    <property type="project" value="TreeGrafter"/>
</dbReference>
<sequence length="499" mass="57745">MSEFKKDYIYSNNSKNLKAKVRTMFNNANYADTVFLVNSQKFHASSHLVSVSSPPLDILISTHFEHCGDREMKIRNIKFDESFNVILKCIYGIEINLTQMSASVMYEVLCLSQSYELVEFATDVKQYLSMLEDFTVDSLVALLNIAKKFDLKELYSKLTNFAYKNTEQLVKHDSFKDVQYDVLIDLLPSDWFYAKEIDILSGVLTWHTDMYDEANGKKNNNSKKHEDSGFQQAEGSGNELYEDEDDDGRDNIDTDKTKASQVLSLPNHVHEIDINLVKTFSENVLKSLLANVRISQISVMDLFSAFELDLFDRYKVILSDKKNFSLNVNMRVNPGPHGGDNSEKLKISLSRESDYFCHKLVDITKTFTVDYPTDWDILFHSREEFVLLNDLKFKLSLKDQVVNNKYYLTVYLVCTSDTKSDWECTVECQIKLISHKQTYKSLVLPIKKATFTPCLSWSNFSDFFWSAERTKGDDEYSAYLSEIFTIEIHFRCIEQSVHV</sequence>
<proteinExistence type="predicted"/>
<dbReference type="EMBL" id="HBUF01050558">
    <property type="protein sequence ID" value="CAG6621595.1"/>
    <property type="molecule type" value="Transcribed_RNA"/>
</dbReference>
<name>A0A8D8M6T3_9HEMI</name>
<dbReference type="InterPro" id="IPR052407">
    <property type="entry name" value="BTB_POZ_domain_cont_9"/>
</dbReference>
<dbReference type="PANTHER" id="PTHR46306:SF1">
    <property type="entry name" value="BTB_POZ DOMAIN-CONTAINING PROTEIN 9"/>
    <property type="match status" value="1"/>
</dbReference>
<evidence type="ECO:0000256" key="1">
    <source>
        <dbReference type="SAM" id="MobiDB-lite"/>
    </source>
</evidence>
<evidence type="ECO:0000313" key="3">
    <source>
        <dbReference type="EMBL" id="CAG6621596.1"/>
    </source>
</evidence>
<dbReference type="AlphaFoldDB" id="A0A8D8M6T3"/>
<feature type="region of interest" description="Disordered" evidence="1">
    <location>
        <begin position="217"/>
        <end position="254"/>
    </location>
</feature>
<dbReference type="Gene3D" id="3.30.710.10">
    <property type="entry name" value="Potassium Channel Kv1.1, Chain A"/>
    <property type="match status" value="1"/>
</dbReference>
<feature type="domain" description="BTB" evidence="2">
    <location>
        <begin position="31"/>
        <end position="99"/>
    </location>
</feature>
<dbReference type="InterPro" id="IPR011333">
    <property type="entry name" value="SKP1/BTB/POZ_sf"/>
</dbReference>
<dbReference type="Pfam" id="PF00651">
    <property type="entry name" value="BTB"/>
    <property type="match status" value="1"/>
</dbReference>